<sequence>MELSYQQEIEDLINDIENIVNNIIAMLSIHYNLDIIFE</sequence>
<protein>
    <submittedName>
        <fullName evidence="1">Uncharacterized protein</fullName>
    </submittedName>
</protein>
<reference evidence="1" key="1">
    <citation type="journal article" date="2020" name="Nature">
        <title>Giant virus diversity and host interactions through global metagenomics.</title>
        <authorList>
            <person name="Schulz F."/>
            <person name="Roux S."/>
            <person name="Paez-Espino D."/>
            <person name="Jungbluth S."/>
            <person name="Walsh D.A."/>
            <person name="Denef V.J."/>
            <person name="McMahon K.D."/>
            <person name="Konstantinidis K.T."/>
            <person name="Eloe-Fadrosh E.A."/>
            <person name="Kyrpides N.C."/>
            <person name="Woyke T."/>
        </authorList>
    </citation>
    <scope>NUCLEOTIDE SEQUENCE</scope>
    <source>
        <strain evidence="1">GVMAG-M-3300027804-48</strain>
    </source>
</reference>
<accession>A0A6C0LJ30</accession>
<organism evidence="1">
    <name type="scientific">viral metagenome</name>
    <dbReference type="NCBI Taxonomy" id="1070528"/>
    <lineage>
        <taxon>unclassified sequences</taxon>
        <taxon>metagenomes</taxon>
        <taxon>organismal metagenomes</taxon>
    </lineage>
</organism>
<proteinExistence type="predicted"/>
<dbReference type="EMBL" id="MN740490">
    <property type="protein sequence ID" value="QHU29564.1"/>
    <property type="molecule type" value="Genomic_DNA"/>
</dbReference>
<name>A0A6C0LJ30_9ZZZZ</name>
<dbReference type="AlphaFoldDB" id="A0A6C0LJ30"/>
<evidence type="ECO:0000313" key="1">
    <source>
        <dbReference type="EMBL" id="QHU29564.1"/>
    </source>
</evidence>